<evidence type="ECO:0000259" key="10">
    <source>
        <dbReference type="Pfam" id="PF01618"/>
    </source>
</evidence>
<proteinExistence type="inferred from homology"/>
<comment type="subcellular location">
    <subcellularLocation>
        <location evidence="1">Cell membrane</location>
        <topology evidence="1">Multi-pass membrane protein</topology>
    </subcellularLocation>
    <subcellularLocation>
        <location evidence="8">Membrane</location>
        <topology evidence="8">Multi-pass membrane protein</topology>
    </subcellularLocation>
</comment>
<comment type="caution">
    <text evidence="11">The sequence shown here is derived from an EMBL/GenBank/DDBJ whole genome shotgun (WGS) entry which is preliminary data.</text>
</comment>
<evidence type="ECO:0000313" key="11">
    <source>
        <dbReference type="EMBL" id="PCK32839.1"/>
    </source>
</evidence>
<feature type="domain" description="MotA/TolQ/ExbB proton channel" evidence="10">
    <location>
        <begin position="59"/>
        <end position="150"/>
    </location>
</feature>
<feature type="transmembrane region" description="Helical" evidence="9">
    <location>
        <begin position="120"/>
        <end position="140"/>
    </location>
</feature>
<dbReference type="PANTHER" id="PTHR30625:SF15">
    <property type="entry name" value="BIOPOLYMER TRANSPORT PROTEIN EXBB"/>
    <property type="match status" value="1"/>
</dbReference>
<keyword evidence="7 9" id="KW-0472">Membrane</keyword>
<dbReference type="GO" id="GO:0005886">
    <property type="term" value="C:plasma membrane"/>
    <property type="evidence" value="ECO:0007669"/>
    <property type="project" value="UniProtKB-SubCell"/>
</dbReference>
<gene>
    <name evidence="11" type="ORF">CEX98_04410</name>
</gene>
<protein>
    <submittedName>
        <fullName evidence="11">Biopolymer transporter</fullName>
    </submittedName>
</protein>
<evidence type="ECO:0000256" key="4">
    <source>
        <dbReference type="ARBA" id="ARBA00022692"/>
    </source>
</evidence>
<feature type="transmembrane region" description="Helical" evidence="9">
    <location>
        <begin position="12"/>
        <end position="38"/>
    </location>
</feature>
<reference evidence="12" key="1">
    <citation type="journal article" date="2019" name="Genome Announc.">
        <title>Draft Genome Sequence of Pseudoalteromonas piscicida Strain 36Y ROTHPW, an Hypersaline Seawater Isolate from the South Coast of Sonora, Mexico.</title>
        <authorList>
            <person name="Sanchez-Diaz R."/>
            <person name="Molina-Garza Z.J."/>
            <person name="Cruz-Suarez L.E."/>
            <person name="Selvin J."/>
            <person name="Kiran G.S."/>
            <person name="Ibarra-Gamez J.C."/>
            <person name="Gomez-Gil B."/>
            <person name="Galaviz-Silva L."/>
        </authorList>
    </citation>
    <scope>NUCLEOTIDE SEQUENCE [LARGE SCALE GENOMIC DNA]</scope>
    <source>
        <strain evidence="12">36Y_RITHPW</strain>
    </source>
</reference>
<evidence type="ECO:0000256" key="8">
    <source>
        <dbReference type="RuleBase" id="RU004057"/>
    </source>
</evidence>
<dbReference type="GO" id="GO:0017038">
    <property type="term" value="P:protein import"/>
    <property type="evidence" value="ECO:0007669"/>
    <property type="project" value="TreeGrafter"/>
</dbReference>
<evidence type="ECO:0000256" key="6">
    <source>
        <dbReference type="ARBA" id="ARBA00022989"/>
    </source>
</evidence>
<evidence type="ECO:0000256" key="2">
    <source>
        <dbReference type="ARBA" id="ARBA00022448"/>
    </source>
</evidence>
<keyword evidence="2 8" id="KW-0813">Transport</keyword>
<keyword evidence="12" id="KW-1185">Reference proteome</keyword>
<dbReference type="Pfam" id="PF01618">
    <property type="entry name" value="MotA_ExbB"/>
    <property type="match status" value="1"/>
</dbReference>
<keyword evidence="5 8" id="KW-0653">Protein transport</keyword>
<evidence type="ECO:0000256" key="3">
    <source>
        <dbReference type="ARBA" id="ARBA00022475"/>
    </source>
</evidence>
<dbReference type="RefSeq" id="WP_099640910.1">
    <property type="nucleotide sequence ID" value="NZ_JAQPZX010000001.1"/>
</dbReference>
<dbReference type="InterPro" id="IPR002898">
    <property type="entry name" value="MotA_ExbB_proton_chnl"/>
</dbReference>
<dbReference type="AlphaFoldDB" id="A0A2A5JU13"/>
<comment type="similarity">
    <text evidence="8">Belongs to the exbB/tolQ family.</text>
</comment>
<organism evidence="11 12">
    <name type="scientific">Pseudoalteromonas piscicida</name>
    <dbReference type="NCBI Taxonomy" id="43662"/>
    <lineage>
        <taxon>Bacteria</taxon>
        <taxon>Pseudomonadati</taxon>
        <taxon>Pseudomonadota</taxon>
        <taxon>Gammaproteobacteria</taxon>
        <taxon>Alteromonadales</taxon>
        <taxon>Pseudoalteromonadaceae</taxon>
        <taxon>Pseudoalteromonas</taxon>
    </lineage>
</organism>
<keyword evidence="6 9" id="KW-1133">Transmembrane helix</keyword>
<accession>A0A2A5JU13</accession>
<evidence type="ECO:0000256" key="5">
    <source>
        <dbReference type="ARBA" id="ARBA00022927"/>
    </source>
</evidence>
<name>A0A2A5JU13_PSEO7</name>
<evidence type="ECO:0000313" key="12">
    <source>
        <dbReference type="Proteomes" id="UP000228621"/>
    </source>
</evidence>
<evidence type="ECO:0000256" key="9">
    <source>
        <dbReference type="SAM" id="Phobius"/>
    </source>
</evidence>
<feature type="transmembrane region" description="Helical" evidence="9">
    <location>
        <begin position="71"/>
        <end position="100"/>
    </location>
</feature>
<keyword evidence="4 9" id="KW-0812">Transmembrane</keyword>
<dbReference type="PANTHER" id="PTHR30625">
    <property type="entry name" value="PROTEIN TOLQ"/>
    <property type="match status" value="1"/>
</dbReference>
<evidence type="ECO:0000256" key="7">
    <source>
        <dbReference type="ARBA" id="ARBA00023136"/>
    </source>
</evidence>
<dbReference type="OrthoDB" id="4045at2"/>
<dbReference type="Proteomes" id="UP000228621">
    <property type="component" value="Unassembled WGS sequence"/>
</dbReference>
<dbReference type="InterPro" id="IPR050790">
    <property type="entry name" value="ExbB/TolQ_transport"/>
</dbReference>
<dbReference type="EMBL" id="NKHF01000023">
    <property type="protein sequence ID" value="PCK32839.1"/>
    <property type="molecule type" value="Genomic_DNA"/>
</dbReference>
<keyword evidence="3" id="KW-1003">Cell membrane</keyword>
<sequence>MQSWFSQLGPMQWPFLCLSIIALAVIIERLWVLSRAWFTVLEIKRKSRFFSSKESGALRLQRYVFEWRKRLVILSIIGTLSPLMGLFGTVWGLVLMFRTIAETQQAVTPALLADGLWEAMYSTMAGLAIAMPCLLIYGVLQAMVERFQSELVLYMNTQFAPVEAEHA</sequence>
<evidence type="ECO:0000256" key="1">
    <source>
        <dbReference type="ARBA" id="ARBA00004651"/>
    </source>
</evidence>